<dbReference type="InterPro" id="IPR011641">
    <property type="entry name" value="Tyr-kin_ephrin_A/B_rcpt-like"/>
</dbReference>
<keyword evidence="2" id="KW-1015">Disulfide bond</keyword>
<evidence type="ECO:0000313" key="8">
    <source>
        <dbReference type="RefSeq" id="XP_018013807.1"/>
    </source>
</evidence>
<dbReference type="Gene3D" id="2.10.25.10">
    <property type="entry name" value="Laminin"/>
    <property type="match status" value="1"/>
</dbReference>
<dbReference type="InterPro" id="IPR052071">
    <property type="entry name" value="SCUB_EGF-like_domain"/>
</dbReference>
<name>A0A8B7NJI9_HYAAZ</name>
<dbReference type="GO" id="GO:0005615">
    <property type="term" value="C:extracellular space"/>
    <property type="evidence" value="ECO:0007669"/>
    <property type="project" value="TreeGrafter"/>
</dbReference>
<dbReference type="SUPFAM" id="SSF57196">
    <property type="entry name" value="EGF/Laminin"/>
    <property type="match status" value="1"/>
</dbReference>
<dbReference type="SUPFAM" id="SSF57184">
    <property type="entry name" value="Growth factor receptor domain"/>
    <property type="match status" value="2"/>
</dbReference>
<evidence type="ECO:0000259" key="5">
    <source>
        <dbReference type="PROSITE" id="PS50026"/>
    </source>
</evidence>
<dbReference type="PANTHER" id="PTHR24046:SF5">
    <property type="entry name" value="EGF-LIKE DOMAIN-CONTAINING PROTEIN"/>
    <property type="match status" value="1"/>
</dbReference>
<dbReference type="GO" id="GO:0009986">
    <property type="term" value="C:cell surface"/>
    <property type="evidence" value="ECO:0007669"/>
    <property type="project" value="TreeGrafter"/>
</dbReference>
<evidence type="ECO:0000256" key="4">
    <source>
        <dbReference type="SAM" id="Phobius"/>
    </source>
</evidence>
<evidence type="ECO:0000256" key="3">
    <source>
        <dbReference type="SAM" id="MobiDB-lite"/>
    </source>
</evidence>
<keyword evidence="2" id="KW-0245">EGF-like domain</keyword>
<dbReference type="GO" id="GO:0007165">
    <property type="term" value="P:signal transduction"/>
    <property type="evidence" value="ECO:0007669"/>
    <property type="project" value="TreeGrafter"/>
</dbReference>
<accession>A0A8B7NJI9</accession>
<feature type="region of interest" description="Disordered" evidence="3">
    <location>
        <begin position="856"/>
        <end position="878"/>
    </location>
</feature>
<evidence type="ECO:0000259" key="6">
    <source>
        <dbReference type="PROSITE" id="PS50825"/>
    </source>
</evidence>
<evidence type="ECO:0000256" key="2">
    <source>
        <dbReference type="PROSITE-ProRule" id="PRU00076"/>
    </source>
</evidence>
<dbReference type="AlphaFoldDB" id="A0A8B7NJI9"/>
<sequence length="1011" mass="110166">MKSPVMFEGLLLRWAGYDRVEGNVERVGPSNCGQHVCPLGYTGDCTVLQRDKTPPRVDHCPGHIWVITKNGSAVVNWDRPRFTDNIGIEKTIEKSGYFPGQAFALGTYHIATVAYDAAGNSATCSFNVYVLEDFCEDLADPVGGTQRCSNWGPGGRFKVCSIECNPGLKFSTQVPDFYTCGAEGFWRPTTDPSIPLVYPACSQASPAQRVFKINMQFPSSVICNAAGQNVLSERIRVALMKLNREWNLCTETDSSTGNCKGLDVGVDCARRNRINKRDVVAQRNVRTRRQATSADASKPDAEDAYDVVITFPATNDRVKRNSEAEHQYNVTVSFQAKNDPVLNSNTNAQSSVLQLIQSIILEDDQFDVRDALPNVVPDPASLSLLSEYSCPIGKVVVGSDCVDCAPGTFYDRVTEKCEMCEAGSFSNEVGQVACKPCPEVNGRQGVTRSRGSRSLDQCHERCSAGRYYDEKSGLCRPCGYGFYQPDEGSFMCQRCDRGLTTGTKEAVSADECREECESGLQLSVGGGCEVCPRGTFRTKGVHAACIQCPQDRTTNNPGASSPEECALPICLAGTFLSETDNIYKCIPCPRGTFQPEAMQTSCIKCTESTSTKGTGSTSPEECTNPCQVHGEQVLCDANADCLYLAEQDDYICECKDGFNKTESGECLDTCKDYCLHDGVCRKTDRGLPYCECVGSFTGKQCQHKSLFAYIAGGVAGAVVFLIILVLLVWMICLRSTRKQDPKKLLPPAATLDPAGSQESLFSGHGLHNRRLQENPNISRQRFPPGSLPVLPIQQIPLRHGKHFQRLPNSPPLTPPTPLSPFLPPPHMAGGSNVGDPAAIRSYQRGQRFDYLITASNDRTGQRRTNNRGSEYSLSDGLCDTQSDLSQTIDNSFDMIESSSDQSTIVGNITSFSSTLGSTGEIPQQVAKPPRKNAKPPLSVSQKMNKNSSRGASVPTQISSPDDGSVKLVAYNFVSSITEQSNPPNRDEPKPESQLTNKPSRSSIEVVEAYDL</sequence>
<dbReference type="Gene3D" id="2.10.50.10">
    <property type="entry name" value="Tumor Necrosis Factor Receptor, subunit A, domain 2"/>
    <property type="match status" value="3"/>
</dbReference>
<keyword evidence="7" id="KW-1185">Reference proteome</keyword>
<dbReference type="RefSeq" id="XP_018013807.1">
    <property type="nucleotide sequence ID" value="XM_018158318.2"/>
</dbReference>
<dbReference type="GeneID" id="108670829"/>
<dbReference type="FunFam" id="2.10.50.10:FF:000032">
    <property type="entry name" value="Uncharacterized protein, isoform A"/>
    <property type="match status" value="1"/>
</dbReference>
<keyword evidence="4" id="KW-0812">Transmembrane</keyword>
<feature type="transmembrane region" description="Helical" evidence="4">
    <location>
        <begin position="706"/>
        <end position="733"/>
    </location>
</feature>
<feature type="region of interest" description="Disordered" evidence="3">
    <location>
        <begin position="913"/>
        <end position="1011"/>
    </location>
</feature>
<dbReference type="Pfam" id="PF07699">
    <property type="entry name" value="Ephrin_rec_like"/>
    <property type="match status" value="4"/>
</dbReference>
<feature type="compositionally biased region" description="Polar residues" evidence="3">
    <location>
        <begin position="938"/>
        <end position="961"/>
    </location>
</feature>
<comment type="caution">
    <text evidence="2">Lacks conserved residue(s) required for the propagation of feature annotation.</text>
</comment>
<feature type="domain" description="HYR" evidence="6">
    <location>
        <begin position="50"/>
        <end position="132"/>
    </location>
</feature>
<keyword evidence="4" id="KW-1133">Transmembrane helix</keyword>
<feature type="compositionally biased region" description="Polar residues" evidence="3">
    <location>
        <begin position="992"/>
        <end position="1002"/>
    </location>
</feature>
<keyword evidence="1" id="KW-0677">Repeat</keyword>
<dbReference type="Pfam" id="PF02494">
    <property type="entry name" value="HYR"/>
    <property type="match status" value="1"/>
</dbReference>
<evidence type="ECO:0000256" key="1">
    <source>
        <dbReference type="ARBA" id="ARBA00022737"/>
    </source>
</evidence>
<dbReference type="InterPro" id="IPR003410">
    <property type="entry name" value="HYR_dom"/>
</dbReference>
<dbReference type="InterPro" id="IPR000742">
    <property type="entry name" value="EGF"/>
</dbReference>
<evidence type="ECO:0000313" key="7">
    <source>
        <dbReference type="Proteomes" id="UP000694843"/>
    </source>
</evidence>
<dbReference type="OrthoDB" id="430340at2759"/>
<dbReference type="PROSITE" id="PS50825">
    <property type="entry name" value="HYR"/>
    <property type="match status" value="1"/>
</dbReference>
<feature type="disulfide bond" evidence="2">
    <location>
        <begin position="670"/>
        <end position="680"/>
    </location>
</feature>
<feature type="compositionally biased region" description="Polar residues" evidence="3">
    <location>
        <begin position="856"/>
        <end position="872"/>
    </location>
</feature>
<dbReference type="InterPro" id="IPR009030">
    <property type="entry name" value="Growth_fac_rcpt_cys_sf"/>
</dbReference>
<organism evidence="7 8">
    <name type="scientific">Hyalella azteca</name>
    <name type="common">Amphipod</name>
    <dbReference type="NCBI Taxonomy" id="294128"/>
    <lineage>
        <taxon>Eukaryota</taxon>
        <taxon>Metazoa</taxon>
        <taxon>Ecdysozoa</taxon>
        <taxon>Arthropoda</taxon>
        <taxon>Crustacea</taxon>
        <taxon>Multicrustacea</taxon>
        <taxon>Malacostraca</taxon>
        <taxon>Eumalacostraca</taxon>
        <taxon>Peracarida</taxon>
        <taxon>Amphipoda</taxon>
        <taxon>Senticaudata</taxon>
        <taxon>Talitrida</taxon>
        <taxon>Talitroidea</taxon>
        <taxon>Hyalellidae</taxon>
        <taxon>Hyalella</taxon>
    </lineage>
</organism>
<dbReference type="OMA" id="MNICVEC"/>
<dbReference type="PROSITE" id="PS50026">
    <property type="entry name" value="EGF_3"/>
    <property type="match status" value="1"/>
</dbReference>
<protein>
    <submittedName>
        <fullName evidence="8">Sushi, von Willebrand factor type A, EGF and pentraxin domain-containing protein 1 isoform X1</fullName>
    </submittedName>
</protein>
<dbReference type="SMART" id="SM00181">
    <property type="entry name" value="EGF"/>
    <property type="match status" value="4"/>
</dbReference>
<feature type="disulfide bond" evidence="2">
    <location>
        <begin position="692"/>
        <end position="701"/>
    </location>
</feature>
<gene>
    <name evidence="8" type="primary">LOC108670829</name>
</gene>
<reference evidence="8" key="1">
    <citation type="submission" date="2025-08" db="UniProtKB">
        <authorList>
            <consortium name="RefSeq"/>
        </authorList>
    </citation>
    <scope>IDENTIFICATION</scope>
    <source>
        <tissue evidence="8">Whole organism</tissue>
    </source>
</reference>
<feature type="compositionally biased region" description="Polar residues" evidence="3">
    <location>
        <begin position="972"/>
        <end position="983"/>
    </location>
</feature>
<proteinExistence type="predicted"/>
<dbReference type="SMART" id="SM01411">
    <property type="entry name" value="Ephrin_rec_like"/>
    <property type="match status" value="4"/>
</dbReference>
<keyword evidence="4" id="KW-0472">Membrane</keyword>
<dbReference type="KEGG" id="hazt:108670829"/>
<dbReference type="Proteomes" id="UP000694843">
    <property type="component" value="Unplaced"/>
</dbReference>
<feature type="domain" description="EGF-like" evidence="5">
    <location>
        <begin position="667"/>
        <end position="702"/>
    </location>
</feature>
<dbReference type="PANTHER" id="PTHR24046">
    <property type="entry name" value="SIGNAL PEPTIDE, CUB AND EGF-LIKE DOMAIN-CONTAINING"/>
    <property type="match status" value="1"/>
</dbReference>
<dbReference type="PROSITE" id="PS00022">
    <property type="entry name" value="EGF_1"/>
    <property type="match status" value="1"/>
</dbReference>